<evidence type="ECO:0000313" key="2">
    <source>
        <dbReference type="Proteomes" id="UP001345963"/>
    </source>
</evidence>
<organism evidence="1 2">
    <name type="scientific">Ataeniobius toweri</name>
    <dbReference type="NCBI Taxonomy" id="208326"/>
    <lineage>
        <taxon>Eukaryota</taxon>
        <taxon>Metazoa</taxon>
        <taxon>Chordata</taxon>
        <taxon>Craniata</taxon>
        <taxon>Vertebrata</taxon>
        <taxon>Euteleostomi</taxon>
        <taxon>Actinopterygii</taxon>
        <taxon>Neopterygii</taxon>
        <taxon>Teleostei</taxon>
        <taxon>Neoteleostei</taxon>
        <taxon>Acanthomorphata</taxon>
        <taxon>Ovalentaria</taxon>
        <taxon>Atherinomorphae</taxon>
        <taxon>Cyprinodontiformes</taxon>
        <taxon>Goodeidae</taxon>
        <taxon>Ataeniobius</taxon>
    </lineage>
</organism>
<accession>A0ABU7AVP0</accession>
<gene>
    <name evidence="1" type="ORF">ATANTOWER_015900</name>
</gene>
<evidence type="ECO:0000313" key="1">
    <source>
        <dbReference type="EMBL" id="MED6241480.1"/>
    </source>
</evidence>
<sequence>MLRSVALAPSRAQGYGWRSGGWGVSCACTGASAGFFYLGYRCSGSDVGCLCGCGGVVGDGGPECLLLAEDLLLGEFVPSWCGVGGSVVSSMFDGVCPVVPVGGSWSGIMQGPCLAVAARCVVGAERGGGAWSRAVCGACAVWVLLHRLFRR</sequence>
<dbReference type="EMBL" id="JAHUTI010029833">
    <property type="protein sequence ID" value="MED6241480.1"/>
    <property type="molecule type" value="Genomic_DNA"/>
</dbReference>
<comment type="caution">
    <text evidence="1">The sequence shown here is derived from an EMBL/GenBank/DDBJ whole genome shotgun (WGS) entry which is preliminary data.</text>
</comment>
<dbReference type="Proteomes" id="UP001345963">
    <property type="component" value="Unassembled WGS sequence"/>
</dbReference>
<reference evidence="1 2" key="1">
    <citation type="submission" date="2021-07" db="EMBL/GenBank/DDBJ databases">
        <authorList>
            <person name="Palmer J.M."/>
        </authorList>
    </citation>
    <scope>NUCLEOTIDE SEQUENCE [LARGE SCALE GENOMIC DNA]</scope>
    <source>
        <strain evidence="1 2">AT_MEX2019</strain>
        <tissue evidence="1">Muscle</tissue>
    </source>
</reference>
<proteinExistence type="predicted"/>
<protein>
    <submittedName>
        <fullName evidence="1">Uncharacterized protein</fullName>
    </submittedName>
</protein>
<keyword evidence="2" id="KW-1185">Reference proteome</keyword>
<name>A0ABU7AVP0_9TELE</name>